<dbReference type="PANTHER" id="PTHR33480:SF1">
    <property type="entry name" value="TYR RECOMBINASE DOMAIN-CONTAINING PROTEIN"/>
    <property type="match status" value="1"/>
</dbReference>
<dbReference type="SUPFAM" id="SSF56349">
    <property type="entry name" value="DNA breaking-rejoining enzymes"/>
    <property type="match status" value="1"/>
</dbReference>
<reference evidence="2" key="1">
    <citation type="journal article" date="2020" name="J Insects Food Feed">
        <title>The yellow mealworm (Tenebrio molitor) genome: a resource for the emerging insects as food and feed industry.</title>
        <authorList>
            <person name="Eriksson T."/>
            <person name="Andere A."/>
            <person name="Kelstrup H."/>
            <person name="Emery V."/>
            <person name="Picard C."/>
        </authorList>
    </citation>
    <scope>NUCLEOTIDE SEQUENCE</scope>
    <source>
        <strain evidence="2">Stoneville</strain>
        <tissue evidence="2">Whole head</tissue>
    </source>
</reference>
<dbReference type="AlphaFoldDB" id="A0A8J6HF63"/>
<proteinExistence type="predicted"/>
<feature type="compositionally biased region" description="Acidic residues" evidence="1">
    <location>
        <begin position="48"/>
        <end position="62"/>
    </location>
</feature>
<dbReference type="InterPro" id="IPR011010">
    <property type="entry name" value="DNA_brk_join_enz"/>
</dbReference>
<feature type="compositionally biased region" description="Low complexity" evidence="1">
    <location>
        <begin position="541"/>
        <end position="550"/>
    </location>
</feature>
<sequence>MENSVKKTGKWFCNSPMEIVSNTDGLALNTLENSEPPAPVHNVSGEGISEDSFEEDSDDSVLDQDYVPDGCSTNSERSGQDIDQDGEATSTEDSQNKCGNHRQTAQTSRSASAKDEEDQALASCVKDKKMRELGRLVIQMKKIEPTINCLLDALRPKYFDCMVAATKVVAKYNDKTETYESPTYAMNIATTLTQCCDIAIVRALKRKQLGSNMSAAEMEAELKTTIHLIKTQWRFEISSQALGDLNINKWNKITLVPLASDLKLLKNYLIKKAENAITSLEKKNNSCVHYKELLETIFCRVMLLNRRRPGELQRMTYNVYQKIDSNVQSYEEFGEVVSPSEKILLQKFKRVVIRGKRGRGVPVLFSTDVREHIDILLKYRTSCMKKENVYLFGNPNTTESICGYKVLKKYATLCGAKNPDAISATKLRKHLATLTQLFSMSDNDIEQLATFMGHTVGVHRGSYRLPDDVYQTAKISKLLLLMEEGKAGQYKGKPLSEIDINLDDDLLAGAENCDANESETELEPIVQETTRENNGDEQSSEHISNISPSSLQSKIRKKRILVPWTDHQKQVVKKHFASHIRNKKPPKRKECEELKKLHKDLLENKDWLKIKVFVQNQYVKK</sequence>
<evidence type="ECO:0000313" key="3">
    <source>
        <dbReference type="Proteomes" id="UP000719412"/>
    </source>
</evidence>
<feature type="compositionally biased region" description="Polar residues" evidence="1">
    <location>
        <begin position="87"/>
        <end position="111"/>
    </location>
</feature>
<protein>
    <submittedName>
        <fullName evidence="2">Uncharacterized protein</fullName>
    </submittedName>
</protein>
<dbReference type="EMBL" id="JABDTM020025182">
    <property type="protein sequence ID" value="KAH0813544.1"/>
    <property type="molecule type" value="Genomic_DNA"/>
</dbReference>
<name>A0A8J6HF63_TENMO</name>
<feature type="region of interest" description="Disordered" evidence="1">
    <location>
        <begin position="29"/>
        <end position="117"/>
    </location>
</feature>
<organism evidence="2 3">
    <name type="scientific">Tenebrio molitor</name>
    <name type="common">Yellow mealworm beetle</name>
    <dbReference type="NCBI Taxonomy" id="7067"/>
    <lineage>
        <taxon>Eukaryota</taxon>
        <taxon>Metazoa</taxon>
        <taxon>Ecdysozoa</taxon>
        <taxon>Arthropoda</taxon>
        <taxon>Hexapoda</taxon>
        <taxon>Insecta</taxon>
        <taxon>Pterygota</taxon>
        <taxon>Neoptera</taxon>
        <taxon>Endopterygota</taxon>
        <taxon>Coleoptera</taxon>
        <taxon>Polyphaga</taxon>
        <taxon>Cucujiformia</taxon>
        <taxon>Tenebrionidae</taxon>
        <taxon>Tenebrio</taxon>
    </lineage>
</organism>
<feature type="region of interest" description="Disordered" evidence="1">
    <location>
        <begin position="514"/>
        <end position="551"/>
    </location>
</feature>
<gene>
    <name evidence="2" type="ORF">GEV33_009248</name>
</gene>
<keyword evidence="3" id="KW-1185">Reference proteome</keyword>
<dbReference type="PANTHER" id="PTHR33480">
    <property type="entry name" value="SET DOMAIN-CONTAINING PROTEIN-RELATED"/>
    <property type="match status" value="1"/>
</dbReference>
<evidence type="ECO:0000256" key="1">
    <source>
        <dbReference type="SAM" id="MobiDB-lite"/>
    </source>
</evidence>
<dbReference type="GO" id="GO:0003677">
    <property type="term" value="F:DNA binding"/>
    <property type="evidence" value="ECO:0007669"/>
    <property type="project" value="InterPro"/>
</dbReference>
<accession>A0A8J6HF63</accession>
<reference evidence="2" key="2">
    <citation type="submission" date="2021-08" db="EMBL/GenBank/DDBJ databases">
        <authorList>
            <person name="Eriksson T."/>
        </authorList>
    </citation>
    <scope>NUCLEOTIDE SEQUENCE</scope>
    <source>
        <strain evidence="2">Stoneville</strain>
        <tissue evidence="2">Whole head</tissue>
    </source>
</reference>
<evidence type="ECO:0000313" key="2">
    <source>
        <dbReference type="EMBL" id="KAH0813544.1"/>
    </source>
</evidence>
<comment type="caution">
    <text evidence="2">The sequence shown here is derived from an EMBL/GenBank/DDBJ whole genome shotgun (WGS) entry which is preliminary data.</text>
</comment>
<dbReference type="Proteomes" id="UP000719412">
    <property type="component" value="Unassembled WGS sequence"/>
</dbReference>